<dbReference type="Proteomes" id="UP000284021">
    <property type="component" value="Unassembled WGS sequence"/>
</dbReference>
<sequence>MDEDLHKCVRELLGANMGIRAAARHANSSTTVLKIRDQVAGYKIIAGGRVGIAVIRADRHTRHSEDTDKVPTKYGLHFATCFYQGTEHAIGDGLRCFDAGAQGEHKLIRGFKSVITLSGPWLAHPGLRSAVGEFVRQGRGVQAYAGEARALHPYRQA</sequence>
<organism evidence="1 2">
    <name type="scientific">Pseudomonas cavernicola</name>
    <dbReference type="NCBI Taxonomy" id="2320866"/>
    <lineage>
        <taxon>Bacteria</taxon>
        <taxon>Pseudomonadati</taxon>
        <taxon>Pseudomonadota</taxon>
        <taxon>Gammaproteobacteria</taxon>
        <taxon>Pseudomonadales</taxon>
        <taxon>Pseudomonadaceae</taxon>
        <taxon>Pseudomonas</taxon>
    </lineage>
</organism>
<reference evidence="1 2" key="1">
    <citation type="submission" date="2018-09" db="EMBL/GenBank/DDBJ databases">
        <authorList>
            <person name="Zhu H."/>
        </authorList>
    </citation>
    <scope>NUCLEOTIDE SEQUENCE [LARGE SCALE GENOMIC DNA]</scope>
    <source>
        <strain evidence="1 2">K1S02-6</strain>
    </source>
</reference>
<dbReference type="PANTHER" id="PTHR47017">
    <property type="entry name" value="ACYL-COA"/>
    <property type="match status" value="1"/>
</dbReference>
<dbReference type="EMBL" id="QYUR01000002">
    <property type="protein sequence ID" value="RJG13611.1"/>
    <property type="molecule type" value="Genomic_DNA"/>
</dbReference>
<evidence type="ECO:0000313" key="1">
    <source>
        <dbReference type="EMBL" id="RJG13611.1"/>
    </source>
</evidence>
<evidence type="ECO:0000313" key="2">
    <source>
        <dbReference type="Proteomes" id="UP000284021"/>
    </source>
</evidence>
<dbReference type="AlphaFoldDB" id="A0A418XMD9"/>
<dbReference type="InterPro" id="IPR007434">
    <property type="entry name" value="FemAB-like"/>
</dbReference>
<dbReference type="Pfam" id="PF04339">
    <property type="entry name" value="FemAB_like"/>
    <property type="match status" value="1"/>
</dbReference>
<proteinExistence type="predicted"/>
<dbReference type="InterPro" id="IPR016181">
    <property type="entry name" value="Acyl_CoA_acyltransferase"/>
</dbReference>
<accession>A0A418XMD9</accession>
<dbReference type="SUPFAM" id="SSF55729">
    <property type="entry name" value="Acyl-CoA N-acyltransferases (Nat)"/>
    <property type="match status" value="1"/>
</dbReference>
<keyword evidence="2" id="KW-1185">Reference proteome</keyword>
<dbReference type="OrthoDB" id="9776898at2"/>
<dbReference type="PANTHER" id="PTHR47017:SF1">
    <property type="entry name" value="ACYL-COA"/>
    <property type="match status" value="1"/>
</dbReference>
<gene>
    <name evidence="1" type="ORF">D3879_10375</name>
</gene>
<name>A0A418XMD9_9PSED</name>
<comment type="caution">
    <text evidence="1">The sequence shown here is derived from an EMBL/GenBank/DDBJ whole genome shotgun (WGS) entry which is preliminary data.</text>
</comment>
<protein>
    <submittedName>
        <fullName evidence="1">Uncharacterized protein</fullName>
    </submittedName>
</protein>